<sequence>MLNFKKLVLPTMLAASILIPGAAFASPVQNTAKNVMTKTASQKMEHKKHKNLMVDLNTLENYVPGSKTQLKQVFAERRELMKQFRELYYSKLGVDTSFMNDFKKIVEDTHKKVESGNMTKEDAKKYIKEQKKEFNKEHADEIKKLKAAKKDYEEKHKDETIAIKQMKKQSVDITNALNDALKSGDASKIKEAYNNYGSSNLVVV</sequence>
<gene>
    <name evidence="3" type="ORF">I6U51_24165</name>
</gene>
<name>A0A934M5Y8_9CLOT</name>
<proteinExistence type="predicted"/>
<keyword evidence="2" id="KW-0732">Signal</keyword>
<feature type="coiled-coil region" evidence="1">
    <location>
        <begin position="131"/>
        <end position="169"/>
    </location>
</feature>
<keyword evidence="1" id="KW-0175">Coiled coil</keyword>
<protein>
    <submittedName>
        <fullName evidence="3">Uncharacterized protein</fullName>
    </submittedName>
</protein>
<feature type="chain" id="PRO_5037589363" evidence="2">
    <location>
        <begin position="26"/>
        <end position="204"/>
    </location>
</feature>
<dbReference type="EMBL" id="JAEEGB010000056">
    <property type="protein sequence ID" value="MBI6875757.1"/>
    <property type="molecule type" value="Genomic_DNA"/>
</dbReference>
<accession>A0A934M5Y8</accession>
<evidence type="ECO:0000256" key="2">
    <source>
        <dbReference type="SAM" id="SignalP"/>
    </source>
</evidence>
<reference evidence="3" key="1">
    <citation type="submission" date="2020-12" db="EMBL/GenBank/DDBJ databases">
        <title>Clostridium thailandense sp. nov., a novel acetogenic bacterium isolated from peat land soil in Thailand.</title>
        <authorList>
            <person name="Chaikitkaew S."/>
            <person name="Birkeland N.K."/>
        </authorList>
    </citation>
    <scope>NUCLEOTIDE SEQUENCE</scope>
    <source>
        <strain evidence="3">DSM 17425</strain>
    </source>
</reference>
<feature type="signal peptide" evidence="2">
    <location>
        <begin position="1"/>
        <end position="25"/>
    </location>
</feature>
<dbReference type="Proteomes" id="UP000622687">
    <property type="component" value="Unassembled WGS sequence"/>
</dbReference>
<evidence type="ECO:0000313" key="3">
    <source>
        <dbReference type="EMBL" id="MBI6875757.1"/>
    </source>
</evidence>
<organism evidence="3 4">
    <name type="scientific">Clostridium aciditolerans</name>
    <dbReference type="NCBI Taxonomy" id="339861"/>
    <lineage>
        <taxon>Bacteria</taxon>
        <taxon>Bacillati</taxon>
        <taxon>Bacillota</taxon>
        <taxon>Clostridia</taxon>
        <taxon>Eubacteriales</taxon>
        <taxon>Clostridiaceae</taxon>
        <taxon>Clostridium</taxon>
    </lineage>
</organism>
<dbReference type="AlphaFoldDB" id="A0A934M5Y8"/>
<evidence type="ECO:0000313" key="4">
    <source>
        <dbReference type="Proteomes" id="UP000622687"/>
    </source>
</evidence>
<dbReference type="RefSeq" id="WP_211145098.1">
    <property type="nucleotide sequence ID" value="NZ_JAEEGB010000056.1"/>
</dbReference>
<evidence type="ECO:0000256" key="1">
    <source>
        <dbReference type="SAM" id="Coils"/>
    </source>
</evidence>
<keyword evidence="4" id="KW-1185">Reference proteome</keyword>
<comment type="caution">
    <text evidence="3">The sequence shown here is derived from an EMBL/GenBank/DDBJ whole genome shotgun (WGS) entry which is preliminary data.</text>
</comment>